<evidence type="ECO:0000313" key="1">
    <source>
        <dbReference type="EMBL" id="KAG8646189.1"/>
    </source>
</evidence>
<reference evidence="2" key="1">
    <citation type="journal article" date="2016" name="Nat. Biotechnol.">
        <title>Sequencing wild and cultivated cassava and related species reveals extensive interspecific hybridization and genetic diversity.</title>
        <authorList>
            <person name="Bredeson J.V."/>
            <person name="Lyons J.B."/>
            <person name="Prochnik S.E."/>
            <person name="Wu G.A."/>
            <person name="Ha C.M."/>
            <person name="Edsinger-Gonzales E."/>
            <person name="Grimwood J."/>
            <person name="Schmutz J."/>
            <person name="Rabbi I.Y."/>
            <person name="Egesi C."/>
            <person name="Nauluvula P."/>
            <person name="Lebot V."/>
            <person name="Ndunguru J."/>
            <person name="Mkamilo G."/>
            <person name="Bart R.S."/>
            <person name="Setter T.L."/>
            <person name="Gleadow R.M."/>
            <person name="Kulakow P."/>
            <person name="Ferguson M.E."/>
            <person name="Rounsley S."/>
            <person name="Rokhsar D.S."/>
        </authorList>
    </citation>
    <scope>NUCLEOTIDE SEQUENCE [LARGE SCALE GENOMIC DNA]</scope>
    <source>
        <strain evidence="2">cv. AM560-2</strain>
    </source>
</reference>
<gene>
    <name evidence="1" type="ORF">MANES_10G133100v8</name>
</gene>
<evidence type="ECO:0000313" key="2">
    <source>
        <dbReference type="Proteomes" id="UP000091857"/>
    </source>
</evidence>
<name>A0ACB7H0F8_MANES</name>
<accession>A0ACB7H0F8</accession>
<organism evidence="1 2">
    <name type="scientific">Manihot esculenta</name>
    <name type="common">Cassava</name>
    <name type="synonym">Jatropha manihot</name>
    <dbReference type="NCBI Taxonomy" id="3983"/>
    <lineage>
        <taxon>Eukaryota</taxon>
        <taxon>Viridiplantae</taxon>
        <taxon>Streptophyta</taxon>
        <taxon>Embryophyta</taxon>
        <taxon>Tracheophyta</taxon>
        <taxon>Spermatophyta</taxon>
        <taxon>Magnoliopsida</taxon>
        <taxon>eudicotyledons</taxon>
        <taxon>Gunneridae</taxon>
        <taxon>Pentapetalae</taxon>
        <taxon>rosids</taxon>
        <taxon>fabids</taxon>
        <taxon>Malpighiales</taxon>
        <taxon>Euphorbiaceae</taxon>
        <taxon>Crotonoideae</taxon>
        <taxon>Manihoteae</taxon>
        <taxon>Manihot</taxon>
    </lineage>
</organism>
<comment type="caution">
    <text evidence="1">The sequence shown here is derived from an EMBL/GenBank/DDBJ whole genome shotgun (WGS) entry which is preliminary data.</text>
</comment>
<sequence length="931" mass="106867">MALPFGETEPIQLFVKMMNSEAPPIEINADANNRIQIIHEKILVTWKIPVTGQRLFYERKQLLRQDRLIDYSIQNKACLELMVGWDDKDDPSDILQMIHQMSSNICRMCQGQDESASTYKDCFDILREALKREAEVGILSLSSVPATLVMLYSSPIGGNKSYGNNLIRLSLDTLLMTDNGISAGKIAYLGVEFCILLREVSCEDLLYKSCRTMLADYLEHNYEILYDYYPGAVIEILFFAIKLSEDLSNGLCNIFYRSEYIESLRIQVRDLGKFLCVPRKVINVQINEDEDDDKNIMIGYTNAVINVLFKDHLKDMKQNLTRLPDMIKIFERLHTTHSVSLLYLAILNELNSISQLVKDGADKLQRALEGQKNSLQIMVRNIMRSDDYDWFLKHIVVLDSESRMHLVMMKMFPEKKLRDAQLLNPLFCWSEKLDKKLFNAFKYKDLTDPKILHPWLCKVCQVLFEPKNLLFRACPDNPTDFYPNPELEPEPFHLDCFKFAGQVIALALMHEIQVGVALGRVFLMQLARKNISLEDVKDADPCFYNRCKEFINKDDLSALESPKVKFGFKTGKTMKLYPSHGYIKSLVRHCFVHSISKQVSFFSKGFEMIFKTSISQLLEDFKGLKLEDLNHVLKGNGNAGSNFGKKRKSLNHECNGSDPLMSQLQKIRRRRINITDWQWGDFLGSGSFGQVHEGYTSDGFFFAVKVAPLLEGKKVDQIEQEIALLRQFSHPNIVKYFGTHKDEMNLYIFLELVRAGSLEKLYQKFQLQDSQVSLYTKQILKGLKYLHDRNVVHRDIKCANILVNENGCVKIADFGLSRVTNLKTLMKSCWWNPRWMPPEVVNGKGGGYGLKADIWSVGCVVLEMSTRQIPYSHLEPGAVDYSIGEGKLPRLPDSLTEHSRDFILQCLQVNPNDRPTAAKLLEHPFVKGRCS</sequence>
<proteinExistence type="predicted"/>
<dbReference type="Proteomes" id="UP000091857">
    <property type="component" value="Chromosome 10"/>
</dbReference>
<keyword evidence="2" id="KW-1185">Reference proteome</keyword>
<dbReference type="EMBL" id="CM004396">
    <property type="protein sequence ID" value="KAG8646189.1"/>
    <property type="molecule type" value="Genomic_DNA"/>
</dbReference>
<protein>
    <submittedName>
        <fullName evidence="1">Uncharacterized protein</fullName>
    </submittedName>
</protein>